<dbReference type="Gene3D" id="3.90.25.10">
    <property type="entry name" value="UDP-galactose 4-epimerase, domain 1"/>
    <property type="match status" value="1"/>
</dbReference>
<dbReference type="Pfam" id="PF05368">
    <property type="entry name" value="NmrA"/>
    <property type="match status" value="1"/>
</dbReference>
<organism evidence="2 3">
    <name type="scientific">Mucilaginibacter celer</name>
    <dbReference type="NCBI Taxonomy" id="2305508"/>
    <lineage>
        <taxon>Bacteria</taxon>
        <taxon>Pseudomonadati</taxon>
        <taxon>Bacteroidota</taxon>
        <taxon>Sphingobacteriia</taxon>
        <taxon>Sphingobacteriales</taxon>
        <taxon>Sphingobacteriaceae</taxon>
        <taxon>Mucilaginibacter</taxon>
    </lineage>
</organism>
<dbReference type="InterPro" id="IPR036291">
    <property type="entry name" value="NAD(P)-bd_dom_sf"/>
</dbReference>
<feature type="domain" description="NmrA-like" evidence="1">
    <location>
        <begin position="2"/>
        <end position="231"/>
    </location>
</feature>
<dbReference type="InterPro" id="IPR051604">
    <property type="entry name" value="Ergot_Alk_Oxidoreductase"/>
</dbReference>
<dbReference type="SUPFAM" id="SSF51735">
    <property type="entry name" value="NAD(P)-binding Rossmann-fold domains"/>
    <property type="match status" value="1"/>
</dbReference>
<dbReference type="Proteomes" id="UP000270046">
    <property type="component" value="Chromosome"/>
</dbReference>
<dbReference type="AlphaFoldDB" id="A0A494VK68"/>
<dbReference type="RefSeq" id="WP_119408038.1">
    <property type="nucleotide sequence ID" value="NZ_CP032869.1"/>
</dbReference>
<dbReference type="PANTHER" id="PTHR43162">
    <property type="match status" value="1"/>
</dbReference>
<proteinExistence type="predicted"/>
<dbReference type="InterPro" id="IPR008030">
    <property type="entry name" value="NmrA-like"/>
</dbReference>
<dbReference type="PANTHER" id="PTHR43162:SF1">
    <property type="entry name" value="PRESTALK A DIFFERENTIATION PROTEIN A"/>
    <property type="match status" value="1"/>
</dbReference>
<evidence type="ECO:0000313" key="2">
    <source>
        <dbReference type="EMBL" id="AYL94319.1"/>
    </source>
</evidence>
<sequence>MDAKILITGATGISGENTIERLLQLQEPVRAMVRKADSRTDALAGRGVEIVEGDMSDFDSVSAALKGIEYAYFTYPVHLAGLLEASAYFAQAALEENVSLIVNLSHRSARRMARSRSSRDHWFAERIFDRSGVPVTHLRPTLFSEWLAFFSDEIKTRSRLAFPFKNTFYAPLAGEDIGRVIASILLNPEGHKGQIYPLFGPVELSHFEMADILSATLNRTIHFETVDEPEFISVMERARCTPHFIRHMCAMTYDIQDGMLSGTSDWVERITGRKPMSLKDFVKKNSNLF</sequence>
<dbReference type="EMBL" id="CP032869">
    <property type="protein sequence ID" value="AYL94319.1"/>
    <property type="molecule type" value="Genomic_DNA"/>
</dbReference>
<name>A0A494VK68_9SPHI</name>
<dbReference type="Gene3D" id="3.40.50.720">
    <property type="entry name" value="NAD(P)-binding Rossmann-like Domain"/>
    <property type="match status" value="1"/>
</dbReference>
<accession>A0A494VK68</accession>
<evidence type="ECO:0000313" key="3">
    <source>
        <dbReference type="Proteomes" id="UP000270046"/>
    </source>
</evidence>
<keyword evidence="3" id="KW-1185">Reference proteome</keyword>
<dbReference type="KEGG" id="muh:HYN43_002975"/>
<gene>
    <name evidence="2" type="ORF">HYN43_002975</name>
</gene>
<reference evidence="2 3" key="1">
    <citation type="submission" date="2018-10" db="EMBL/GenBank/DDBJ databases">
        <title>Genome sequencing of Mucilaginibacter sp. HYN0043.</title>
        <authorList>
            <person name="Kim M."/>
            <person name="Yi H."/>
        </authorList>
    </citation>
    <scope>NUCLEOTIDE SEQUENCE [LARGE SCALE GENOMIC DNA]</scope>
    <source>
        <strain evidence="2 3">HYN0043</strain>
    </source>
</reference>
<dbReference type="OrthoDB" id="9780595at2"/>
<protein>
    <submittedName>
        <fullName evidence="2">NAD-dependent epimerase/dehydratase family protein</fullName>
    </submittedName>
</protein>
<evidence type="ECO:0000259" key="1">
    <source>
        <dbReference type="Pfam" id="PF05368"/>
    </source>
</evidence>